<sequence>MSGPATPEEIRALYRADLGEVPPSVECGLSVIPEAIAHYVSLRRYLDGLAEGDGLPRPYASLVFALLDIAERNYDGALNHSRAALNHGLTWTELMHGYVQTWVVKGFATSWGTVGWRVVEQLVKEGYGPADG</sequence>
<accession>A0ABV6M751</accession>
<evidence type="ECO:0000313" key="2">
    <source>
        <dbReference type="Proteomes" id="UP001589867"/>
    </source>
</evidence>
<evidence type="ECO:0008006" key="3">
    <source>
        <dbReference type="Google" id="ProtNLM"/>
    </source>
</evidence>
<dbReference type="RefSeq" id="WP_377253690.1">
    <property type="nucleotide sequence ID" value="NZ_JBHLUH010000047.1"/>
</dbReference>
<dbReference type="Gene3D" id="1.20.1290.10">
    <property type="entry name" value="AhpD-like"/>
    <property type="match status" value="1"/>
</dbReference>
<dbReference type="SUPFAM" id="SSF69118">
    <property type="entry name" value="AhpD-like"/>
    <property type="match status" value="1"/>
</dbReference>
<evidence type="ECO:0000313" key="1">
    <source>
        <dbReference type="EMBL" id="MFC0530532.1"/>
    </source>
</evidence>
<dbReference type="Proteomes" id="UP001589867">
    <property type="component" value="Unassembled WGS sequence"/>
</dbReference>
<name>A0ABV6M751_9ACTN</name>
<reference evidence="1 2" key="1">
    <citation type="submission" date="2024-09" db="EMBL/GenBank/DDBJ databases">
        <authorList>
            <person name="Sun Q."/>
            <person name="Mori K."/>
        </authorList>
    </citation>
    <scope>NUCLEOTIDE SEQUENCE [LARGE SCALE GENOMIC DNA]</scope>
    <source>
        <strain evidence="1 2">TBRC 3947</strain>
    </source>
</reference>
<comment type="caution">
    <text evidence="1">The sequence shown here is derived from an EMBL/GenBank/DDBJ whole genome shotgun (WGS) entry which is preliminary data.</text>
</comment>
<dbReference type="EMBL" id="JBHLUH010000047">
    <property type="protein sequence ID" value="MFC0530532.1"/>
    <property type="molecule type" value="Genomic_DNA"/>
</dbReference>
<dbReference type="InterPro" id="IPR029032">
    <property type="entry name" value="AhpD-like"/>
</dbReference>
<organism evidence="1 2">
    <name type="scientific">Phytohabitans kaempferiae</name>
    <dbReference type="NCBI Taxonomy" id="1620943"/>
    <lineage>
        <taxon>Bacteria</taxon>
        <taxon>Bacillati</taxon>
        <taxon>Actinomycetota</taxon>
        <taxon>Actinomycetes</taxon>
        <taxon>Micromonosporales</taxon>
        <taxon>Micromonosporaceae</taxon>
    </lineage>
</organism>
<keyword evidence="2" id="KW-1185">Reference proteome</keyword>
<gene>
    <name evidence="1" type="ORF">ACFFIA_22990</name>
</gene>
<proteinExistence type="predicted"/>
<protein>
    <recommendedName>
        <fullName evidence="3">Carboxymuconolactone decarboxylase-like domain-containing protein</fullName>
    </recommendedName>
</protein>